<feature type="region of interest" description="Disordered" evidence="5">
    <location>
        <begin position="613"/>
        <end position="718"/>
    </location>
</feature>
<evidence type="ECO:0000313" key="7">
    <source>
        <dbReference type="EMBL" id="KAF9523340.1"/>
    </source>
</evidence>
<feature type="compositionally biased region" description="Polar residues" evidence="5">
    <location>
        <begin position="309"/>
        <end position="319"/>
    </location>
</feature>
<dbReference type="SMART" id="SM00355">
    <property type="entry name" value="ZnF_C2H2"/>
    <property type="match status" value="3"/>
</dbReference>
<feature type="compositionally biased region" description="Polar residues" evidence="5">
    <location>
        <begin position="662"/>
        <end position="679"/>
    </location>
</feature>
<feature type="compositionally biased region" description="Low complexity" evidence="5">
    <location>
        <begin position="642"/>
        <end position="661"/>
    </location>
</feature>
<protein>
    <recommendedName>
        <fullName evidence="6">C2H2-type domain-containing protein</fullName>
    </recommendedName>
</protein>
<feature type="compositionally biased region" description="Low complexity" evidence="5">
    <location>
        <begin position="183"/>
        <end position="205"/>
    </location>
</feature>
<keyword evidence="2" id="KW-0677">Repeat</keyword>
<keyword evidence="8" id="KW-1185">Reference proteome</keyword>
<comment type="caution">
    <text evidence="7">The sequence shown here is derived from an EMBL/GenBank/DDBJ whole genome shotgun (WGS) entry which is preliminary data.</text>
</comment>
<evidence type="ECO:0000256" key="3">
    <source>
        <dbReference type="ARBA" id="ARBA00022771"/>
    </source>
</evidence>
<feature type="compositionally biased region" description="Low complexity" evidence="5">
    <location>
        <begin position="686"/>
        <end position="704"/>
    </location>
</feature>
<keyword evidence="4" id="KW-0862">Zinc</keyword>
<dbReference type="PANTHER" id="PTHR23057">
    <property type="entry name" value="JUXTAPOSED WITH ANOTHER ZINC FINGER PROTEIN 1"/>
    <property type="match status" value="1"/>
</dbReference>
<dbReference type="AlphaFoldDB" id="A0A9P6JJX5"/>
<proteinExistence type="predicted"/>
<evidence type="ECO:0000256" key="1">
    <source>
        <dbReference type="ARBA" id="ARBA00022723"/>
    </source>
</evidence>
<evidence type="ECO:0000256" key="4">
    <source>
        <dbReference type="ARBA" id="ARBA00022833"/>
    </source>
</evidence>
<feature type="region of interest" description="Disordered" evidence="5">
    <location>
        <begin position="293"/>
        <end position="369"/>
    </location>
</feature>
<feature type="compositionally biased region" description="Gly residues" evidence="5">
    <location>
        <begin position="802"/>
        <end position="844"/>
    </location>
</feature>
<feature type="compositionally biased region" description="Low complexity" evidence="5">
    <location>
        <begin position="946"/>
        <end position="958"/>
    </location>
</feature>
<evidence type="ECO:0000313" key="8">
    <source>
        <dbReference type="Proteomes" id="UP000807306"/>
    </source>
</evidence>
<accession>A0A9P6JJX5</accession>
<evidence type="ECO:0000256" key="2">
    <source>
        <dbReference type="ARBA" id="ARBA00022737"/>
    </source>
</evidence>
<feature type="compositionally biased region" description="Pro residues" evidence="5">
    <location>
        <begin position="230"/>
        <end position="241"/>
    </location>
</feature>
<feature type="domain" description="C2H2-type" evidence="6">
    <location>
        <begin position="117"/>
        <end position="138"/>
    </location>
</feature>
<feature type="compositionally biased region" description="Acidic residues" evidence="5">
    <location>
        <begin position="213"/>
        <end position="223"/>
    </location>
</feature>
<feature type="region of interest" description="Disordered" evidence="5">
    <location>
        <begin position="183"/>
        <end position="277"/>
    </location>
</feature>
<name>A0A9P6JJX5_9AGAR</name>
<dbReference type="InterPro" id="IPR051580">
    <property type="entry name" value="ZnF-Chromatin_assoc"/>
</dbReference>
<feature type="compositionally biased region" description="Low complexity" evidence="5">
    <location>
        <begin position="297"/>
        <end position="308"/>
    </location>
</feature>
<feature type="region of interest" description="Disordered" evidence="5">
    <location>
        <begin position="902"/>
        <end position="985"/>
    </location>
</feature>
<feature type="compositionally biased region" description="Low complexity" evidence="5">
    <location>
        <begin position="492"/>
        <end position="547"/>
    </location>
</feature>
<feature type="compositionally biased region" description="Low complexity" evidence="5">
    <location>
        <begin position="253"/>
        <end position="264"/>
    </location>
</feature>
<keyword evidence="1" id="KW-0479">Metal-binding</keyword>
<dbReference type="GO" id="GO:0005634">
    <property type="term" value="C:nucleus"/>
    <property type="evidence" value="ECO:0007669"/>
    <property type="project" value="TreeGrafter"/>
</dbReference>
<feature type="region of interest" description="Disordered" evidence="5">
    <location>
        <begin position="802"/>
        <end position="872"/>
    </location>
</feature>
<feature type="domain" description="C2H2-type" evidence="6">
    <location>
        <begin position="756"/>
        <end position="783"/>
    </location>
</feature>
<feature type="compositionally biased region" description="Polar residues" evidence="5">
    <location>
        <begin position="904"/>
        <end position="921"/>
    </location>
</feature>
<dbReference type="PANTHER" id="PTHR23057:SF0">
    <property type="entry name" value="JUXTAPOSED WITH ANOTHER ZINC FINGER PROTEIN 1"/>
    <property type="match status" value="1"/>
</dbReference>
<dbReference type="GO" id="GO:0008270">
    <property type="term" value="F:zinc ion binding"/>
    <property type="evidence" value="ECO:0007669"/>
    <property type="project" value="UniProtKB-KW"/>
</dbReference>
<dbReference type="Proteomes" id="UP000807306">
    <property type="component" value="Unassembled WGS sequence"/>
</dbReference>
<dbReference type="EMBL" id="MU157920">
    <property type="protein sequence ID" value="KAF9523340.1"/>
    <property type="molecule type" value="Genomic_DNA"/>
</dbReference>
<evidence type="ECO:0000256" key="5">
    <source>
        <dbReference type="SAM" id="MobiDB-lite"/>
    </source>
</evidence>
<dbReference type="OrthoDB" id="3269380at2759"/>
<feature type="compositionally biased region" description="Polar residues" evidence="5">
    <location>
        <begin position="341"/>
        <end position="354"/>
    </location>
</feature>
<dbReference type="InterPro" id="IPR013087">
    <property type="entry name" value="Znf_C2H2_type"/>
</dbReference>
<feature type="compositionally biased region" description="Polar residues" evidence="5">
    <location>
        <begin position="622"/>
        <end position="641"/>
    </location>
</feature>
<reference evidence="7" key="1">
    <citation type="submission" date="2020-11" db="EMBL/GenBank/DDBJ databases">
        <authorList>
            <consortium name="DOE Joint Genome Institute"/>
            <person name="Ahrendt S."/>
            <person name="Riley R."/>
            <person name="Andreopoulos W."/>
            <person name="Labutti K."/>
            <person name="Pangilinan J."/>
            <person name="Ruiz-Duenas F.J."/>
            <person name="Barrasa J.M."/>
            <person name="Sanchez-Garcia M."/>
            <person name="Camarero S."/>
            <person name="Miyauchi S."/>
            <person name="Serrano A."/>
            <person name="Linde D."/>
            <person name="Babiker R."/>
            <person name="Drula E."/>
            <person name="Ayuso-Fernandez I."/>
            <person name="Pacheco R."/>
            <person name="Padilla G."/>
            <person name="Ferreira P."/>
            <person name="Barriuso J."/>
            <person name="Kellner H."/>
            <person name="Castanera R."/>
            <person name="Alfaro M."/>
            <person name="Ramirez L."/>
            <person name="Pisabarro A.G."/>
            <person name="Kuo A."/>
            <person name="Tritt A."/>
            <person name="Lipzen A."/>
            <person name="He G."/>
            <person name="Yan M."/>
            <person name="Ng V."/>
            <person name="Cullen D."/>
            <person name="Martin F."/>
            <person name="Rosso M.-N."/>
            <person name="Henrissat B."/>
            <person name="Hibbett D."/>
            <person name="Martinez A.T."/>
            <person name="Grigoriev I.V."/>
        </authorList>
    </citation>
    <scope>NUCLEOTIDE SEQUENCE</scope>
    <source>
        <strain evidence="7">CBS 506.95</strain>
    </source>
</reference>
<sequence>MIAHSQPITFHTNSGNINEYHGSLGMPMDVGSYTGESSGTFNPASFTRHFLGSPISWRTSSYGMSSRIPAGSPTAQFLNSIDVNEYRSGKMPSSLENDSVMNALTVFDREGELCRNYTCCGQNLNDLHALLEHFEQVHIVVIDPSLPPSIQVPFRPMAHDPNSSLPLPSQQELQEHIQTQYQIRHQAQMQQHHQQRHQQQQLQHQMNPYPSSFDEDDMELDIDLGDHPSPIAPLPSHPMPHPQSLVQSQGHRSSSSPSSCATTPPDTPISTPLSAYPSPRAFVTHHLGAIGGGVTSQHQQYNQQHHQQGSTFSGSNTAIHSPFVSAPPSPLSSQASAYDPDTSTAASTRQNSPTHDGVPSGMTMPQGGVMSGMPFNMHMNLNLSYGPLNGSSAHSLHPLHGQSHLNPLPRNGVNVEDAFNPYARFASDYSSTMPGAQFNGASCDEASVVLLPEEQQIDFNKGEGCVPPALLFASVGGDTSRKESKHHSPTRANASSNNSNSSAGLSSTRPIASTASASGLASSSSHSHPSLLPSASIIPASSASTPHGASNHGSSVAPPPLLLSKPFRCPKPNCNKSYKQANGLKYHLTHGSCNFAPPKDLEHVKELLERRRREKELAGQLGQPTTGAGGLISTQNNGGSVNLNGNAAQGQAQAQGQHGANLTRSASLGSQPSGGNAQATAPIPTPGASSSHTTPSTPTSPSFPCAGPSNATTIGQSGLPLSPSSILHLSASELSSLSESDLREIEREAERRLRPFACGVGDCQRRYKNMNGLRYHYQHSGEHGMIGMGLLARGLHECLGGRRGQNQGNGHGAQGHRVGGTAGVVNGGSQGGAGGPYAGPGHGRGSISVPVSRAPSVPGSRMGTPPPQMPTQAAYALPHSHLQQQQTQKLIGGLSMAFGGLSATAPTSPTHSRPGSTSVSPLPSPNPAVATNVAGYLSRTQPPSPVQLSPVSQGSQPPSTVPSPTPSGQTSPLQPQPQHALHQPQHYTLAQQQQMYAQYAQQLQRQYVLAAMQQQSASAASS</sequence>
<gene>
    <name evidence="7" type="ORF">CPB83DRAFT_839820</name>
</gene>
<feature type="domain" description="C2H2-type" evidence="6">
    <location>
        <begin position="567"/>
        <end position="590"/>
    </location>
</feature>
<evidence type="ECO:0000259" key="6">
    <source>
        <dbReference type="SMART" id="SM00355"/>
    </source>
</evidence>
<organism evidence="7 8">
    <name type="scientific">Crepidotus variabilis</name>
    <dbReference type="NCBI Taxonomy" id="179855"/>
    <lineage>
        <taxon>Eukaryota</taxon>
        <taxon>Fungi</taxon>
        <taxon>Dikarya</taxon>
        <taxon>Basidiomycota</taxon>
        <taxon>Agaricomycotina</taxon>
        <taxon>Agaricomycetes</taxon>
        <taxon>Agaricomycetidae</taxon>
        <taxon>Agaricales</taxon>
        <taxon>Agaricineae</taxon>
        <taxon>Crepidotaceae</taxon>
        <taxon>Crepidotus</taxon>
    </lineage>
</organism>
<feature type="compositionally biased region" description="Low complexity" evidence="5">
    <location>
        <begin position="966"/>
        <end position="985"/>
    </location>
</feature>
<keyword evidence="3" id="KW-0863">Zinc-finger</keyword>
<feature type="region of interest" description="Disordered" evidence="5">
    <location>
        <begin position="477"/>
        <end position="559"/>
    </location>
</feature>